<keyword evidence="2" id="KW-1185">Reference proteome</keyword>
<organism evidence="1 2">
    <name type="scientific">Cylicostephanus goldi</name>
    <name type="common">Nematode worm</name>
    <dbReference type="NCBI Taxonomy" id="71465"/>
    <lineage>
        <taxon>Eukaryota</taxon>
        <taxon>Metazoa</taxon>
        <taxon>Ecdysozoa</taxon>
        <taxon>Nematoda</taxon>
        <taxon>Chromadorea</taxon>
        <taxon>Rhabditida</taxon>
        <taxon>Rhabditina</taxon>
        <taxon>Rhabditomorpha</taxon>
        <taxon>Strongyloidea</taxon>
        <taxon>Strongylidae</taxon>
        <taxon>Cylicostephanus</taxon>
    </lineage>
</organism>
<dbReference type="AlphaFoldDB" id="A0A3P6RMB0"/>
<dbReference type="SUPFAM" id="SSF53448">
    <property type="entry name" value="Nucleotide-diphospho-sugar transferases"/>
    <property type="match status" value="1"/>
</dbReference>
<dbReference type="EMBL" id="UYRV01015846">
    <property type="protein sequence ID" value="VDK61409.1"/>
    <property type="molecule type" value="Genomic_DNA"/>
</dbReference>
<dbReference type="Gene3D" id="3.90.550.10">
    <property type="entry name" value="Spore Coat Polysaccharide Biosynthesis Protein SpsA, Chain A"/>
    <property type="match status" value="1"/>
</dbReference>
<proteinExistence type="predicted"/>
<dbReference type="PANTHER" id="PTHR31562">
    <property type="entry name" value="PROTEIN CBG18972"/>
    <property type="match status" value="1"/>
</dbReference>
<evidence type="ECO:0008006" key="3">
    <source>
        <dbReference type="Google" id="ProtNLM"/>
    </source>
</evidence>
<accession>A0A3P6RMB0</accession>
<dbReference type="InterPro" id="IPR029044">
    <property type="entry name" value="Nucleotide-diphossugar_trans"/>
</dbReference>
<name>A0A3P6RMB0_CYLGO</name>
<gene>
    <name evidence="1" type="ORF">CGOC_LOCUS5294</name>
</gene>
<protein>
    <recommendedName>
        <fullName evidence="3">Nucleotide-diphospho-sugar transferase domain-containing protein</fullName>
    </recommendedName>
</protein>
<sequence>MIVQGFFQRHCVAAHILPSYDYILFLDADFGVVNPKRRIEEYIDPRVDIIFYDRFYNWEIMAGSYLAKNTSWSKNFLLSKCSQVIYIRGSFKSFYILPTFERAIGIYWNLGAIRISKPTLSFPVFCSPSPSTSQYFLFYTSWLPRSSPGHPSLGRDECCYGPSMVLQRDLSPFML</sequence>
<dbReference type="Proteomes" id="UP000271889">
    <property type="component" value="Unassembled WGS sequence"/>
</dbReference>
<dbReference type="InterPro" id="IPR004988">
    <property type="entry name" value="DUF273"/>
</dbReference>
<dbReference type="Pfam" id="PF03314">
    <property type="entry name" value="DUF273"/>
    <property type="match status" value="1"/>
</dbReference>
<dbReference type="OrthoDB" id="407658at2759"/>
<dbReference type="PANTHER" id="PTHR31562:SF9">
    <property type="entry name" value="GLYCOSYLTRANSFERASE FAMILY 8 PROTEIN"/>
    <property type="match status" value="1"/>
</dbReference>
<evidence type="ECO:0000313" key="2">
    <source>
        <dbReference type="Proteomes" id="UP000271889"/>
    </source>
</evidence>
<evidence type="ECO:0000313" key="1">
    <source>
        <dbReference type="EMBL" id="VDK61409.1"/>
    </source>
</evidence>
<reference evidence="1 2" key="1">
    <citation type="submission" date="2018-11" db="EMBL/GenBank/DDBJ databases">
        <authorList>
            <consortium name="Pathogen Informatics"/>
        </authorList>
    </citation>
    <scope>NUCLEOTIDE SEQUENCE [LARGE SCALE GENOMIC DNA]</scope>
</reference>